<dbReference type="RefSeq" id="WP_285576334.1">
    <property type="nucleotide sequence ID" value="NZ_BSDE01000005.1"/>
</dbReference>
<reference evidence="8 9" key="1">
    <citation type="journal article" date="2023" name="Antonie Van Leeuwenhoek">
        <title>Mesoterricola silvestris gen. nov., sp. nov., Mesoterricola sediminis sp. nov., Geothrix oryzae sp. nov., Geothrix edaphica sp. nov., Geothrix rubra sp. nov., and Geothrix limicola sp. nov., six novel members of Acidobacteriota isolated from soils.</title>
        <authorList>
            <person name="Itoh H."/>
            <person name="Sugisawa Y."/>
            <person name="Mise K."/>
            <person name="Xu Z."/>
            <person name="Kuniyasu M."/>
            <person name="Ushijima N."/>
            <person name="Kawano K."/>
            <person name="Kobayashi E."/>
            <person name="Shiratori Y."/>
            <person name="Masuda Y."/>
            <person name="Senoo K."/>
        </authorList>
    </citation>
    <scope>NUCLEOTIDE SEQUENCE [LARGE SCALE GENOMIC DNA]</scope>
    <source>
        <strain evidence="8 9">Red804</strain>
    </source>
</reference>
<dbReference type="InterPro" id="IPR006311">
    <property type="entry name" value="TAT_signal"/>
</dbReference>
<organism evidence="8 9">
    <name type="scientific">Geothrix limicola</name>
    <dbReference type="NCBI Taxonomy" id="2927978"/>
    <lineage>
        <taxon>Bacteria</taxon>
        <taxon>Pseudomonadati</taxon>
        <taxon>Acidobacteriota</taxon>
        <taxon>Holophagae</taxon>
        <taxon>Holophagales</taxon>
        <taxon>Holophagaceae</taxon>
        <taxon>Geothrix</taxon>
    </lineage>
</organism>
<keyword evidence="2" id="KW-0479">Metal-binding</keyword>
<evidence type="ECO:0000256" key="3">
    <source>
        <dbReference type="ARBA" id="ARBA00023004"/>
    </source>
</evidence>
<name>A0ABQ5QIT2_9BACT</name>
<dbReference type="PROSITE" id="PS51318">
    <property type="entry name" value="TAT"/>
    <property type="match status" value="1"/>
</dbReference>
<evidence type="ECO:0000313" key="8">
    <source>
        <dbReference type="EMBL" id="GLH74265.1"/>
    </source>
</evidence>
<evidence type="ECO:0000256" key="2">
    <source>
        <dbReference type="ARBA" id="ARBA00022723"/>
    </source>
</evidence>
<dbReference type="PANTHER" id="PTHR10134">
    <property type="entry name" value="CYTOCHROME B-C1 COMPLEX SUBUNIT RIESKE, MITOCHONDRIAL"/>
    <property type="match status" value="1"/>
</dbReference>
<dbReference type="InterPro" id="IPR036922">
    <property type="entry name" value="Rieske_2Fe-2S_sf"/>
</dbReference>
<dbReference type="SUPFAM" id="SSF50022">
    <property type="entry name" value="ISP domain"/>
    <property type="match status" value="1"/>
</dbReference>
<keyword evidence="4" id="KW-0411">Iron-sulfur</keyword>
<dbReference type="CDD" id="cd03467">
    <property type="entry name" value="Rieske"/>
    <property type="match status" value="1"/>
</dbReference>
<evidence type="ECO:0000313" key="9">
    <source>
        <dbReference type="Proteomes" id="UP001165069"/>
    </source>
</evidence>
<feature type="region of interest" description="Disordered" evidence="6">
    <location>
        <begin position="164"/>
        <end position="184"/>
    </location>
</feature>
<keyword evidence="9" id="KW-1185">Reference proteome</keyword>
<dbReference type="InterPro" id="IPR014349">
    <property type="entry name" value="Rieske_Fe-S_prot"/>
</dbReference>
<feature type="compositionally biased region" description="Pro residues" evidence="6">
    <location>
        <begin position="49"/>
        <end position="60"/>
    </location>
</feature>
<comment type="caution">
    <text evidence="8">The sequence shown here is derived from an EMBL/GenBank/DDBJ whole genome shotgun (WGS) entry which is preliminary data.</text>
</comment>
<evidence type="ECO:0000256" key="1">
    <source>
        <dbReference type="ARBA" id="ARBA00022714"/>
    </source>
</evidence>
<evidence type="ECO:0000256" key="4">
    <source>
        <dbReference type="ARBA" id="ARBA00023014"/>
    </source>
</evidence>
<evidence type="ECO:0000259" key="7">
    <source>
        <dbReference type="PROSITE" id="PS51296"/>
    </source>
</evidence>
<feature type="domain" description="Rieske" evidence="7">
    <location>
        <begin position="100"/>
        <end position="167"/>
    </location>
</feature>
<feature type="region of interest" description="Disordered" evidence="6">
    <location>
        <begin position="40"/>
        <end position="75"/>
    </location>
</feature>
<dbReference type="InterPro" id="IPR017941">
    <property type="entry name" value="Rieske_2Fe-2S"/>
</dbReference>
<keyword evidence="5" id="KW-1015">Disulfide bond</keyword>
<dbReference type="Proteomes" id="UP001165069">
    <property type="component" value="Unassembled WGS sequence"/>
</dbReference>
<dbReference type="EMBL" id="BSDE01000005">
    <property type="protein sequence ID" value="GLH74265.1"/>
    <property type="molecule type" value="Genomic_DNA"/>
</dbReference>
<dbReference type="Gene3D" id="2.102.10.10">
    <property type="entry name" value="Rieske [2Fe-2S] iron-sulphur domain"/>
    <property type="match status" value="1"/>
</dbReference>
<evidence type="ECO:0000256" key="6">
    <source>
        <dbReference type="SAM" id="MobiDB-lite"/>
    </source>
</evidence>
<gene>
    <name evidence="8" type="ORF">GETHLI_27670</name>
</gene>
<protein>
    <recommendedName>
        <fullName evidence="7">Rieske domain-containing protein</fullName>
    </recommendedName>
</protein>
<sequence length="184" mass="18163">MSQPEPLPPTEASSGFDRRSFCACALAVAAASAVSACGGGGGGGYSSSAPPPPPPPPPSPVSTTETKAGLLGQPDGTVRDYTISTNGACPLQAGAAQGYYLVRDGTGIYAISASCLHQGGHIDPTSGGFGCPCHGSQYNLNGTVTVGPATVGATLQHYEVSESTPGGTLVIDPSKPVSATTRLS</sequence>
<accession>A0ABQ5QIT2</accession>
<dbReference type="PROSITE" id="PS51296">
    <property type="entry name" value="RIESKE"/>
    <property type="match status" value="1"/>
</dbReference>
<keyword evidence="1" id="KW-0001">2Fe-2S</keyword>
<dbReference type="Pfam" id="PF00355">
    <property type="entry name" value="Rieske"/>
    <property type="match status" value="1"/>
</dbReference>
<keyword evidence="3" id="KW-0408">Iron</keyword>
<evidence type="ECO:0000256" key="5">
    <source>
        <dbReference type="ARBA" id="ARBA00023157"/>
    </source>
</evidence>
<proteinExistence type="predicted"/>